<dbReference type="EMBL" id="NMUH01000061">
    <property type="protein sequence ID" value="MQL70262.1"/>
    <property type="molecule type" value="Genomic_DNA"/>
</dbReference>
<comment type="caution">
    <text evidence="1">The sequence shown here is derived from an EMBL/GenBank/DDBJ whole genome shotgun (WGS) entry which is preliminary data.</text>
</comment>
<evidence type="ECO:0000313" key="1">
    <source>
        <dbReference type="EMBL" id="MQL70262.1"/>
    </source>
</evidence>
<proteinExistence type="predicted"/>
<keyword evidence="2" id="KW-1185">Reference proteome</keyword>
<reference evidence="1" key="1">
    <citation type="submission" date="2017-07" db="EMBL/GenBank/DDBJ databases">
        <title>Taro Niue Genome Assembly and Annotation.</title>
        <authorList>
            <person name="Atibalentja N."/>
            <person name="Keating K."/>
            <person name="Fields C.J."/>
        </authorList>
    </citation>
    <scope>NUCLEOTIDE SEQUENCE</scope>
    <source>
        <strain evidence="1">Niue_2</strain>
        <tissue evidence="1">Leaf</tissue>
    </source>
</reference>
<evidence type="ECO:0000313" key="2">
    <source>
        <dbReference type="Proteomes" id="UP000652761"/>
    </source>
</evidence>
<dbReference type="AlphaFoldDB" id="A0A843TD23"/>
<protein>
    <submittedName>
        <fullName evidence="1">Uncharacterized protein</fullName>
    </submittedName>
</protein>
<name>A0A843TD23_COLES</name>
<sequence length="66" mass="7217">MYWDSCTLLYTDIVEELCPAKEGAAVGDFLAIRLPGGSCDAGSMRGWRLERGGPSDMEFLAFVELV</sequence>
<dbReference type="Proteomes" id="UP000652761">
    <property type="component" value="Unassembled WGS sequence"/>
</dbReference>
<accession>A0A843TD23</accession>
<organism evidence="1 2">
    <name type="scientific">Colocasia esculenta</name>
    <name type="common">Wild taro</name>
    <name type="synonym">Arum esculentum</name>
    <dbReference type="NCBI Taxonomy" id="4460"/>
    <lineage>
        <taxon>Eukaryota</taxon>
        <taxon>Viridiplantae</taxon>
        <taxon>Streptophyta</taxon>
        <taxon>Embryophyta</taxon>
        <taxon>Tracheophyta</taxon>
        <taxon>Spermatophyta</taxon>
        <taxon>Magnoliopsida</taxon>
        <taxon>Liliopsida</taxon>
        <taxon>Araceae</taxon>
        <taxon>Aroideae</taxon>
        <taxon>Colocasieae</taxon>
        <taxon>Colocasia</taxon>
    </lineage>
</organism>
<gene>
    <name evidence="1" type="ORF">Taro_002552</name>
</gene>